<accession>A0A7M7JJZ7</accession>
<reference evidence="10" key="1">
    <citation type="submission" date="2021-01" db="UniProtKB">
        <authorList>
            <consortium name="EnsemblMetazoa"/>
        </authorList>
    </citation>
    <scope>IDENTIFICATION</scope>
</reference>
<dbReference type="PANTHER" id="PTHR22970">
    <property type="entry name" value="AT-RICH INTERACTIVE DOMAIN-CONTAINING PROTEIN 2"/>
    <property type="match status" value="1"/>
</dbReference>
<dbReference type="GO" id="GO:0008270">
    <property type="term" value="F:zinc ion binding"/>
    <property type="evidence" value="ECO:0007669"/>
    <property type="project" value="UniProtKB-KW"/>
</dbReference>
<evidence type="ECO:0000256" key="5">
    <source>
        <dbReference type="PROSITE-ProRule" id="PRU00042"/>
    </source>
</evidence>
<dbReference type="PANTHER" id="PTHR22970:SF14">
    <property type="entry name" value="AT-RICH INTERACTIVE DOMAIN-CONTAINING PROTEIN 2"/>
    <property type="match status" value="1"/>
</dbReference>
<dbReference type="RefSeq" id="XP_022647396.1">
    <property type="nucleotide sequence ID" value="XM_022791661.1"/>
</dbReference>
<evidence type="ECO:0000256" key="2">
    <source>
        <dbReference type="ARBA" id="ARBA00023015"/>
    </source>
</evidence>
<feature type="region of interest" description="Disordered" evidence="6">
    <location>
        <begin position="1137"/>
        <end position="1159"/>
    </location>
</feature>
<dbReference type="CTD" id="35560"/>
<dbReference type="InterPro" id="IPR036431">
    <property type="entry name" value="ARID_dom_sf"/>
</dbReference>
<proteinExistence type="predicted"/>
<dbReference type="KEGG" id="vde:111244477"/>
<evidence type="ECO:0000313" key="11">
    <source>
        <dbReference type="Proteomes" id="UP000594260"/>
    </source>
</evidence>
<feature type="region of interest" description="Disordered" evidence="6">
    <location>
        <begin position="1338"/>
        <end position="1373"/>
    </location>
</feature>
<dbReference type="SUPFAM" id="SSF48371">
    <property type="entry name" value="ARM repeat"/>
    <property type="match status" value="1"/>
</dbReference>
<dbReference type="SMART" id="SM01014">
    <property type="entry name" value="ARID"/>
    <property type="match status" value="1"/>
</dbReference>
<keyword evidence="4" id="KW-0539">Nucleus</keyword>
<dbReference type="GO" id="GO:0006325">
    <property type="term" value="P:chromatin organization"/>
    <property type="evidence" value="ECO:0007669"/>
    <property type="project" value="UniProtKB-KW"/>
</dbReference>
<evidence type="ECO:0000256" key="4">
    <source>
        <dbReference type="ARBA" id="ARBA00023242"/>
    </source>
</evidence>
<dbReference type="InterPro" id="IPR001606">
    <property type="entry name" value="ARID_dom"/>
</dbReference>
<dbReference type="Gene3D" id="1.10.10.10">
    <property type="entry name" value="Winged helix-like DNA-binding domain superfamily/Winged helix DNA-binding domain"/>
    <property type="match status" value="1"/>
</dbReference>
<keyword evidence="1" id="KW-0156">Chromatin regulator</keyword>
<feature type="compositionally biased region" description="Polar residues" evidence="6">
    <location>
        <begin position="1139"/>
        <end position="1153"/>
    </location>
</feature>
<dbReference type="OMA" id="QMMANTV"/>
<dbReference type="Gene3D" id="1.25.10.10">
    <property type="entry name" value="Leucine-rich Repeat Variant"/>
    <property type="match status" value="1"/>
</dbReference>
<organism evidence="10 11">
    <name type="scientific">Varroa destructor</name>
    <name type="common">Honeybee mite</name>
    <dbReference type="NCBI Taxonomy" id="109461"/>
    <lineage>
        <taxon>Eukaryota</taxon>
        <taxon>Metazoa</taxon>
        <taxon>Ecdysozoa</taxon>
        <taxon>Arthropoda</taxon>
        <taxon>Chelicerata</taxon>
        <taxon>Arachnida</taxon>
        <taxon>Acari</taxon>
        <taxon>Parasitiformes</taxon>
        <taxon>Mesostigmata</taxon>
        <taxon>Gamasina</taxon>
        <taxon>Dermanyssoidea</taxon>
        <taxon>Varroidae</taxon>
        <taxon>Varroa</taxon>
    </lineage>
</organism>
<keyword evidence="5" id="KW-0862">Zinc</keyword>
<dbReference type="Pfam" id="PF02257">
    <property type="entry name" value="RFX_DNA_binding"/>
    <property type="match status" value="1"/>
</dbReference>
<dbReference type="InterPro" id="IPR036390">
    <property type="entry name" value="WH_DNA-bd_sf"/>
</dbReference>
<keyword evidence="11" id="KW-1185">Reference proteome</keyword>
<sequence>MDKLHPEATEASQFVQTLHDFHRGRGTDFKFAPKICGQEIDLHQLYKTVTAAGGSGKLNERPERWYEITNALRFPDKCPNSTLVLRQIYQRYLGTYEKVTFLGEDPDLEVEDSGEVTSSSFRGGRNSSRGGGVSANAFVIQVPMSYNRQQHEVTDGQRANYGLSTQLAPPVSPFERLCFSLQSGLPNEETFALNVCTLLANGGRHAMQLNKAPPRLVDLLVSQAGLTADDGTLRDTLDESWRACEARRMTRFWQEHVDPAVGLCLGLPPLDRFAEAAEKIVEERDCVELIAEGGFMATREALEDEDDFFNLDNEVSPRDAEAQRVLRIALILHNLSFEEANAQILAQNQAFLRMMMLAAVSRWASLRQVGLDCLSNVAPHLQLNVHDDIVCRSLLRLTIDGILKSEDRGLVTRCLDIITHLAQCESNQQTLVAELDSSLLERLLELLTVHDVLLIIHSLETLYALTELGDGVCERLVAVRHAIAMLVSMLSLDPIAYGPGAQRGMKIVEHFDPLLPPATAPLIPSTLSSHHGHTQLMPAVVQTTHMAPPAAPVQPLMGRPMGQPNGGIASGAQPPIGATPPVHTVAPSMPGGAPDTGSVGETEALATAWIRAHIELTPGSSVGRQELYADYVNFCSKAGRRSVLSGHHFSTCIRTIFPQSALKVTQVTGPNQQLSQVFQYENLRRRAVPLTVTVTQTGVGSAQAGASTAVVNQLSATAMNTPNSTHTISIASTPPKQLSIGSQSAAAGVLARPVASTSTAVDTGSEPTGTGLPVPGTTASSATVAVSVSVTMAPSGATHPSVAGSASSAKPTTSTAVAAITSSNAADPSASFLGGNSGGSGSSILKAQLSAPRQCAQPGSVSRQPLIADDDGAVKASAGQGAATSVAGSTTVPGIGSGSSNLIKSLLACKVSRNLQKAALDSARAALPEGAQAPPTVAVQRPPSTKTALTPGEVASITTAPVLTAAVKPEDGAGSVAGVGPHVNGVAEKDSAATTGEPLASRGVGPASEATSVTTRPTVGVMVTAPATPKANGNHETAISNTTSNAKVYKSSPLLNGLLDRGTSLQQSPLQRCTTSTAVNGNGAVDVVMTGTNSNSNNGTSVPLVDSRLSLPNGEMPLAMGTTTSNTMEVRKRRLTFVSEDSNSQDATQERQQSSLSTNANSALSKLLQNGTIEDSNSGNPNSTTTSTAMEVTTASTGGSILNNNNNAKRMKLMQDDEKQPFQPPVKHTNGDVKARETGVVALGGNPIDSSSTPVASAVTVATSNPSVVGSVLVAPKDTIPFSSHLEVSSPHQGHQQQASQQEVIEGAKQPHENINKQPQQQQQQTLPTCIVDPAQQAQVQPPQSAQPLLPQAQSTIQQPKEVQRSVPPSHGAGSAVVVTAPALSASVPVPAAPAIEKRVLRYYCEWKGCDQSFGSARHVLLHAIYAHVGLRGGSNPVQPPPNMDPARDSLFCQWGVGGDKESCDGMARRRLSLCTHVQERHCSEAHLHVQAIRRQQISQFGAASLPAPVQPPPHPGYAADAAAHAIRRHAASFHAYRDAADEREHPVTRSVRLTAALILRNLARHVPSCRSRLAQYESRLSQVAMSALESSRTVAQCLADLHMQQDSAAKTTLSMEHSQLFQEGTRPRYSTD</sequence>
<evidence type="ECO:0000259" key="9">
    <source>
        <dbReference type="PROSITE" id="PS51526"/>
    </source>
</evidence>
<feature type="compositionally biased region" description="Low complexity" evidence="6">
    <location>
        <begin position="1338"/>
        <end position="1355"/>
    </location>
</feature>
<dbReference type="GO" id="GO:0006355">
    <property type="term" value="P:regulation of DNA-templated transcription"/>
    <property type="evidence" value="ECO:0007669"/>
    <property type="project" value="InterPro"/>
</dbReference>
<dbReference type="InParanoid" id="A0A7M7JJZ7"/>
<evidence type="ECO:0008006" key="12">
    <source>
        <dbReference type="Google" id="ProtNLM"/>
    </source>
</evidence>
<dbReference type="Pfam" id="PF01388">
    <property type="entry name" value="ARID"/>
    <property type="match status" value="1"/>
</dbReference>
<dbReference type="InterPro" id="IPR016024">
    <property type="entry name" value="ARM-type_fold"/>
</dbReference>
<feature type="domain" description="ARID" evidence="8">
    <location>
        <begin position="8"/>
        <end position="101"/>
    </location>
</feature>
<dbReference type="InterPro" id="IPR052406">
    <property type="entry name" value="Chromatin_Remodeling_Comp"/>
</dbReference>
<feature type="compositionally biased region" description="Low complexity" evidence="6">
    <location>
        <begin position="1289"/>
        <end position="1302"/>
    </location>
</feature>
<dbReference type="PROSITE" id="PS51526">
    <property type="entry name" value="RFX_DBD"/>
    <property type="match status" value="1"/>
</dbReference>
<dbReference type="PROSITE" id="PS50157">
    <property type="entry name" value="ZINC_FINGER_C2H2_2"/>
    <property type="match status" value="1"/>
</dbReference>
<dbReference type="SMART" id="SM00501">
    <property type="entry name" value="BRIGHT"/>
    <property type="match status" value="1"/>
</dbReference>
<dbReference type="InterPro" id="IPR011989">
    <property type="entry name" value="ARM-like"/>
</dbReference>
<dbReference type="OrthoDB" id="338531at2759"/>
<evidence type="ECO:0000256" key="1">
    <source>
        <dbReference type="ARBA" id="ARBA00022853"/>
    </source>
</evidence>
<keyword evidence="3" id="KW-0804">Transcription</keyword>
<dbReference type="PROSITE" id="PS51011">
    <property type="entry name" value="ARID"/>
    <property type="match status" value="1"/>
</dbReference>
<dbReference type="SUPFAM" id="SSF46774">
    <property type="entry name" value="ARID-like"/>
    <property type="match status" value="1"/>
</dbReference>
<feature type="region of interest" description="Disordered" evidence="6">
    <location>
        <begin position="109"/>
        <end position="129"/>
    </location>
</feature>
<evidence type="ECO:0000259" key="7">
    <source>
        <dbReference type="PROSITE" id="PS50157"/>
    </source>
</evidence>
<feature type="region of interest" description="Disordered" evidence="6">
    <location>
        <begin position="1285"/>
        <end position="1304"/>
    </location>
</feature>
<dbReference type="Proteomes" id="UP000594260">
    <property type="component" value="Unplaced"/>
</dbReference>
<name>A0A7M7JJZ7_VARDE</name>
<dbReference type="Gene3D" id="1.10.150.60">
    <property type="entry name" value="ARID DNA-binding domain"/>
    <property type="match status" value="1"/>
</dbReference>
<keyword evidence="5" id="KW-0479">Metal-binding</keyword>
<feature type="compositionally biased region" description="Low complexity" evidence="6">
    <location>
        <begin position="118"/>
        <end position="128"/>
    </location>
</feature>
<dbReference type="FunCoup" id="A0A7M7JJZ7">
    <property type="interactions" value="1930"/>
</dbReference>
<feature type="domain" description="C2H2-type" evidence="7">
    <location>
        <begin position="1403"/>
        <end position="1433"/>
    </location>
</feature>
<protein>
    <recommendedName>
        <fullName evidence="12">AT-rich interactive domain-containing protein 2</fullName>
    </recommendedName>
</protein>
<dbReference type="GeneID" id="111244477"/>
<dbReference type="InterPro" id="IPR036388">
    <property type="entry name" value="WH-like_DNA-bd_sf"/>
</dbReference>
<dbReference type="InterPro" id="IPR013087">
    <property type="entry name" value="Znf_C2H2_type"/>
</dbReference>
<evidence type="ECO:0000259" key="8">
    <source>
        <dbReference type="PROSITE" id="PS51011"/>
    </source>
</evidence>
<dbReference type="PROSITE" id="PS00028">
    <property type="entry name" value="ZINC_FINGER_C2H2_1"/>
    <property type="match status" value="1"/>
</dbReference>
<dbReference type="InterPro" id="IPR003150">
    <property type="entry name" value="DNA-bd_RFX"/>
</dbReference>
<evidence type="ECO:0000256" key="6">
    <source>
        <dbReference type="SAM" id="MobiDB-lite"/>
    </source>
</evidence>
<feature type="region of interest" description="Disordered" evidence="6">
    <location>
        <begin position="989"/>
        <end position="1013"/>
    </location>
</feature>
<keyword evidence="5" id="KW-0863">Zinc-finger</keyword>
<dbReference type="GO" id="GO:0003677">
    <property type="term" value="F:DNA binding"/>
    <property type="evidence" value="ECO:0007669"/>
    <property type="project" value="InterPro"/>
</dbReference>
<feature type="domain" description="RFX-type winged-helix" evidence="9">
    <location>
        <begin position="606"/>
        <end position="687"/>
    </location>
</feature>
<dbReference type="EnsemblMetazoa" id="XM_022791661">
    <property type="protein sequence ID" value="XP_022647396"/>
    <property type="gene ID" value="LOC111244477"/>
</dbReference>
<evidence type="ECO:0000256" key="3">
    <source>
        <dbReference type="ARBA" id="ARBA00023163"/>
    </source>
</evidence>
<keyword evidence="2" id="KW-0805">Transcription regulation</keyword>
<dbReference type="SUPFAM" id="SSF46785">
    <property type="entry name" value="Winged helix' DNA-binding domain"/>
    <property type="match status" value="1"/>
</dbReference>
<evidence type="ECO:0000313" key="10">
    <source>
        <dbReference type="EnsemblMetazoa" id="XP_022647396"/>
    </source>
</evidence>